<reference evidence="4" key="1">
    <citation type="submission" date="2016-11" db="EMBL/GenBank/DDBJ databases">
        <authorList>
            <person name="Varghese N."/>
            <person name="Submissions S."/>
        </authorList>
    </citation>
    <scope>NUCLEOTIDE SEQUENCE [LARGE SCALE GENOMIC DNA]</scope>
    <source>
        <strain evidence="4">DSM 19858</strain>
    </source>
</reference>
<dbReference type="RefSeq" id="WP_212635327.1">
    <property type="nucleotide sequence ID" value="NZ_FQYU01000011.1"/>
</dbReference>
<feature type="signal peptide" evidence="1">
    <location>
        <begin position="1"/>
        <end position="34"/>
    </location>
</feature>
<dbReference type="STRING" id="192903.SAMN04488513_11161"/>
<proteinExistence type="predicted"/>
<feature type="chain" id="PRO_5012341740" evidence="1">
    <location>
        <begin position="35"/>
        <end position="311"/>
    </location>
</feature>
<keyword evidence="4" id="KW-1185">Reference proteome</keyword>
<evidence type="ECO:0000259" key="2">
    <source>
        <dbReference type="Pfam" id="PF08450"/>
    </source>
</evidence>
<gene>
    <name evidence="3" type="ORF">SAMN04488513_11161</name>
</gene>
<dbReference type="Pfam" id="PF08450">
    <property type="entry name" value="SGL"/>
    <property type="match status" value="1"/>
</dbReference>
<dbReference type="InterPro" id="IPR013658">
    <property type="entry name" value="SGL"/>
</dbReference>
<name>A0A1M6MYH7_9FLAO</name>
<keyword evidence="1" id="KW-0732">Signal</keyword>
<dbReference type="EMBL" id="FQYU01000011">
    <property type="protein sequence ID" value="SHJ88496.1"/>
    <property type="molecule type" value="Genomic_DNA"/>
</dbReference>
<evidence type="ECO:0000313" key="4">
    <source>
        <dbReference type="Proteomes" id="UP000184543"/>
    </source>
</evidence>
<evidence type="ECO:0000256" key="1">
    <source>
        <dbReference type="SAM" id="SignalP"/>
    </source>
</evidence>
<accession>A0A1M6MYH7</accession>
<dbReference type="AlphaFoldDB" id="A0A1M6MYH7"/>
<dbReference type="Proteomes" id="UP000184543">
    <property type="component" value="Unassembled WGS sequence"/>
</dbReference>
<organism evidence="3 4">
    <name type="scientific">Pseudozobellia thermophila</name>
    <dbReference type="NCBI Taxonomy" id="192903"/>
    <lineage>
        <taxon>Bacteria</taxon>
        <taxon>Pseudomonadati</taxon>
        <taxon>Bacteroidota</taxon>
        <taxon>Flavobacteriia</taxon>
        <taxon>Flavobacteriales</taxon>
        <taxon>Flavobacteriaceae</taxon>
        <taxon>Pseudozobellia</taxon>
    </lineage>
</organism>
<protein>
    <submittedName>
        <fullName evidence="3">SMP-30/Gluconolaconase/LRE-like region-containing protein</fullName>
    </submittedName>
</protein>
<feature type="domain" description="SMP-30/Gluconolactonase/LRE-like region" evidence="2">
    <location>
        <begin position="87"/>
        <end position="215"/>
    </location>
</feature>
<sequence length="311" mass="34150">MKTRSQSFQYSCTKLVRGVVAATLFSTLGPVANAQIQFPVDVGTKPESITKGFDDKYYVTLMNGKEQGDGQVAEISSSGVRVFSEGFDEPKGIVYLNGNLYLSDITRVWKVDKNGKATVFAKKEDFPEEVLYLNDVAVDADGKGIYVADMGATSYMRDENNQLWPLDSEQAKKIPQLGRIYHIDLNGKISIAQDTSPLLPNPNGVGVDNDGEIMIGAFFLGNFLVKKNGVLTPLDGVYRGADAVEQDSKGDYYISSWALAKVWKIDGKTEKAIVLKDDLESAADFYLEEDKGRLLLPDMLAGKIYAVDINP</sequence>
<dbReference type="InterPro" id="IPR011042">
    <property type="entry name" value="6-blade_b-propeller_TolB-like"/>
</dbReference>
<dbReference type="SUPFAM" id="SSF63829">
    <property type="entry name" value="Calcium-dependent phosphotriesterase"/>
    <property type="match status" value="1"/>
</dbReference>
<dbReference type="Gene3D" id="2.120.10.30">
    <property type="entry name" value="TolB, C-terminal domain"/>
    <property type="match status" value="1"/>
</dbReference>
<evidence type="ECO:0000313" key="3">
    <source>
        <dbReference type="EMBL" id="SHJ88496.1"/>
    </source>
</evidence>